<reference evidence="1" key="2">
    <citation type="journal article" date="2015" name="Fish Shellfish Immunol.">
        <title>Early steps in the European eel (Anguilla anguilla)-Vibrio vulnificus interaction in the gills: Role of the RtxA13 toxin.</title>
        <authorList>
            <person name="Callol A."/>
            <person name="Pajuelo D."/>
            <person name="Ebbesson L."/>
            <person name="Teles M."/>
            <person name="MacKenzie S."/>
            <person name="Amaro C."/>
        </authorList>
    </citation>
    <scope>NUCLEOTIDE SEQUENCE</scope>
</reference>
<protein>
    <submittedName>
        <fullName evidence="1">Uncharacterized protein</fullName>
    </submittedName>
</protein>
<reference evidence="1" key="1">
    <citation type="submission" date="2014-11" db="EMBL/GenBank/DDBJ databases">
        <authorList>
            <person name="Amaro Gonzalez C."/>
        </authorList>
    </citation>
    <scope>NUCLEOTIDE SEQUENCE</scope>
</reference>
<dbReference type="AlphaFoldDB" id="A0A0E9X9P8"/>
<accession>A0A0E9X9P8</accession>
<organism evidence="1">
    <name type="scientific">Anguilla anguilla</name>
    <name type="common">European freshwater eel</name>
    <name type="synonym">Muraena anguilla</name>
    <dbReference type="NCBI Taxonomy" id="7936"/>
    <lineage>
        <taxon>Eukaryota</taxon>
        <taxon>Metazoa</taxon>
        <taxon>Chordata</taxon>
        <taxon>Craniata</taxon>
        <taxon>Vertebrata</taxon>
        <taxon>Euteleostomi</taxon>
        <taxon>Actinopterygii</taxon>
        <taxon>Neopterygii</taxon>
        <taxon>Teleostei</taxon>
        <taxon>Anguilliformes</taxon>
        <taxon>Anguillidae</taxon>
        <taxon>Anguilla</taxon>
    </lineage>
</organism>
<evidence type="ECO:0000313" key="1">
    <source>
        <dbReference type="EMBL" id="JAH99309.1"/>
    </source>
</evidence>
<dbReference type="EMBL" id="GBXM01009268">
    <property type="protein sequence ID" value="JAH99309.1"/>
    <property type="molecule type" value="Transcribed_RNA"/>
</dbReference>
<proteinExistence type="predicted"/>
<sequence length="17" mass="1857">MTVKSCTHRNAHTATAQ</sequence>
<name>A0A0E9X9P8_ANGAN</name>